<keyword evidence="4" id="KW-0731">Sigma factor</keyword>
<evidence type="ECO:0000313" key="9">
    <source>
        <dbReference type="Proteomes" id="UP000321571"/>
    </source>
</evidence>
<dbReference type="InterPro" id="IPR014284">
    <property type="entry name" value="RNA_pol_sigma-70_dom"/>
</dbReference>
<evidence type="ECO:0000256" key="2">
    <source>
        <dbReference type="ARBA" id="ARBA00011344"/>
    </source>
</evidence>
<feature type="domain" description="RNA polymerase sigma-70 region 2" evidence="6">
    <location>
        <begin position="11"/>
        <end position="74"/>
    </location>
</feature>
<dbReference type="OrthoDB" id="3211555at2"/>
<evidence type="ECO:0000259" key="6">
    <source>
        <dbReference type="Pfam" id="PF04542"/>
    </source>
</evidence>
<accession>A0A5C8NK78</accession>
<keyword evidence="3" id="KW-0805">Transcription regulation</keyword>
<dbReference type="EMBL" id="VDUX01000004">
    <property type="protein sequence ID" value="TXL60863.1"/>
    <property type="molecule type" value="Genomic_DNA"/>
</dbReference>
<dbReference type="InterPro" id="IPR013324">
    <property type="entry name" value="RNA_pol_sigma_r3/r4-like"/>
</dbReference>
<dbReference type="Gene3D" id="1.10.10.10">
    <property type="entry name" value="Winged helix-like DNA-binding domain superfamily/Winged helix DNA-binding domain"/>
    <property type="match status" value="1"/>
</dbReference>
<dbReference type="Pfam" id="PF08281">
    <property type="entry name" value="Sigma70_r4_2"/>
    <property type="match status" value="1"/>
</dbReference>
<evidence type="ECO:0000313" key="8">
    <source>
        <dbReference type="EMBL" id="TXL60863.1"/>
    </source>
</evidence>
<dbReference type="Pfam" id="PF04542">
    <property type="entry name" value="Sigma70_r2"/>
    <property type="match status" value="1"/>
</dbReference>
<name>A0A5C8NK78_9ACTN</name>
<dbReference type="PANTHER" id="PTHR30173:SF43">
    <property type="entry name" value="ECF RNA POLYMERASE SIGMA FACTOR SIGI-RELATED"/>
    <property type="match status" value="1"/>
</dbReference>
<dbReference type="Gene3D" id="1.10.1740.10">
    <property type="match status" value="1"/>
</dbReference>
<dbReference type="InterPro" id="IPR013325">
    <property type="entry name" value="RNA_pol_sigma_r2"/>
</dbReference>
<dbReference type="InterPro" id="IPR007627">
    <property type="entry name" value="RNA_pol_sigma70_r2"/>
</dbReference>
<comment type="subunit">
    <text evidence="2">Interacts transiently with the RNA polymerase catalytic core formed by RpoA, RpoB, RpoC and RpoZ (2 alpha, 1 beta, 1 beta' and 1 omega subunit) to form the RNA polymerase holoenzyme that can initiate transcription.</text>
</comment>
<protein>
    <submittedName>
        <fullName evidence="8">Sigma-70 family RNA polymerase sigma factor</fullName>
    </submittedName>
</protein>
<dbReference type="SUPFAM" id="SSF54427">
    <property type="entry name" value="NTF2-like"/>
    <property type="match status" value="1"/>
</dbReference>
<keyword evidence="9" id="KW-1185">Reference proteome</keyword>
<dbReference type="NCBIfam" id="TIGR02937">
    <property type="entry name" value="sigma70-ECF"/>
    <property type="match status" value="1"/>
</dbReference>
<dbReference type="RefSeq" id="WP_147686525.1">
    <property type="nucleotide sequence ID" value="NZ_VDUX01000004.1"/>
</dbReference>
<dbReference type="AlphaFoldDB" id="A0A5C8NK78"/>
<dbReference type="PANTHER" id="PTHR30173">
    <property type="entry name" value="SIGMA 19 FACTOR"/>
    <property type="match status" value="1"/>
</dbReference>
<sequence length="290" mass="31421">MQTQDDLAAEFEEHRRHLHGVAYRVLGSVTEADDAVQEAWLRLARTDVSDVENLRGWLTTVVSRISLDLLRSRKSKVEVSLDVHVPDPVVTAYVADPQAAAEQADEVTLALLVVLDALKPRERTAFVLHDMFGVPFEQIGDIVGASASTAMQMASRARRRVREAPPAAADHAEQRRVLDAFTDAAQRGDFEALLEVLDPDVVLRADAGAAHPFSGVIVGAERVASQARAFQAVDVERVLVLVNGAVGLVTVRDGKPFSVFSPVVRDGRIVEINVLADPERLATLDLSAVG</sequence>
<comment type="similarity">
    <text evidence="1">Belongs to the sigma-70 factor family. ECF subfamily.</text>
</comment>
<evidence type="ECO:0000256" key="3">
    <source>
        <dbReference type="ARBA" id="ARBA00023015"/>
    </source>
</evidence>
<dbReference type="InterPro" id="IPR036388">
    <property type="entry name" value="WH-like_DNA-bd_sf"/>
</dbReference>
<dbReference type="SUPFAM" id="SSF88946">
    <property type="entry name" value="Sigma2 domain of RNA polymerase sigma factors"/>
    <property type="match status" value="1"/>
</dbReference>
<evidence type="ECO:0000256" key="5">
    <source>
        <dbReference type="ARBA" id="ARBA00023163"/>
    </source>
</evidence>
<reference evidence="8 9" key="1">
    <citation type="submission" date="2019-06" db="EMBL/GenBank/DDBJ databases">
        <title>Aeromicrobium sp. nov., isolated from a maize field.</title>
        <authorList>
            <person name="Lin S.-Y."/>
            <person name="Tsai C.-F."/>
            <person name="Young C.-C."/>
        </authorList>
    </citation>
    <scope>NUCLEOTIDE SEQUENCE [LARGE SCALE GENOMIC DNA]</scope>
    <source>
        <strain evidence="8 9">CC-CFT486</strain>
    </source>
</reference>
<dbReference type="InterPro" id="IPR032710">
    <property type="entry name" value="NTF2-like_dom_sf"/>
</dbReference>
<keyword evidence="5" id="KW-0804">Transcription</keyword>
<organism evidence="8 9">
    <name type="scientific">Aeromicrobium terrae</name>
    <dbReference type="NCBI Taxonomy" id="2498846"/>
    <lineage>
        <taxon>Bacteria</taxon>
        <taxon>Bacillati</taxon>
        <taxon>Actinomycetota</taxon>
        <taxon>Actinomycetes</taxon>
        <taxon>Propionibacteriales</taxon>
        <taxon>Nocardioidaceae</taxon>
        <taxon>Aeromicrobium</taxon>
    </lineage>
</organism>
<dbReference type="GO" id="GO:0003677">
    <property type="term" value="F:DNA binding"/>
    <property type="evidence" value="ECO:0007669"/>
    <property type="project" value="InterPro"/>
</dbReference>
<dbReference type="InterPro" id="IPR052704">
    <property type="entry name" value="ECF_Sigma-70_Domain"/>
</dbReference>
<proteinExistence type="inferred from homology"/>
<evidence type="ECO:0000259" key="7">
    <source>
        <dbReference type="Pfam" id="PF08281"/>
    </source>
</evidence>
<dbReference type="InterPro" id="IPR013249">
    <property type="entry name" value="RNA_pol_sigma70_r4_t2"/>
</dbReference>
<feature type="domain" description="RNA polymerase sigma factor 70 region 4 type 2" evidence="7">
    <location>
        <begin position="110"/>
        <end position="160"/>
    </location>
</feature>
<evidence type="ECO:0000256" key="1">
    <source>
        <dbReference type="ARBA" id="ARBA00010641"/>
    </source>
</evidence>
<evidence type="ECO:0000256" key="4">
    <source>
        <dbReference type="ARBA" id="ARBA00023082"/>
    </source>
</evidence>
<dbReference type="Gene3D" id="3.10.450.50">
    <property type="match status" value="1"/>
</dbReference>
<dbReference type="GO" id="GO:0006352">
    <property type="term" value="P:DNA-templated transcription initiation"/>
    <property type="evidence" value="ECO:0007669"/>
    <property type="project" value="InterPro"/>
</dbReference>
<comment type="caution">
    <text evidence="8">The sequence shown here is derived from an EMBL/GenBank/DDBJ whole genome shotgun (WGS) entry which is preliminary data.</text>
</comment>
<dbReference type="SUPFAM" id="SSF88659">
    <property type="entry name" value="Sigma3 and sigma4 domains of RNA polymerase sigma factors"/>
    <property type="match status" value="1"/>
</dbReference>
<gene>
    <name evidence="8" type="ORF">FHP06_10600</name>
</gene>
<dbReference type="Proteomes" id="UP000321571">
    <property type="component" value="Unassembled WGS sequence"/>
</dbReference>
<dbReference type="GO" id="GO:0016987">
    <property type="term" value="F:sigma factor activity"/>
    <property type="evidence" value="ECO:0007669"/>
    <property type="project" value="UniProtKB-KW"/>
</dbReference>